<evidence type="ECO:0000259" key="8">
    <source>
        <dbReference type="PROSITE" id="PS50014"/>
    </source>
</evidence>
<feature type="domain" description="CXXC-type" evidence="10">
    <location>
        <begin position="884"/>
        <end position="924"/>
    </location>
</feature>
<dbReference type="SMART" id="SM00297">
    <property type="entry name" value="BROMO"/>
    <property type="match status" value="1"/>
</dbReference>
<protein>
    <submittedName>
        <fullName evidence="11">Uncharacterized protein</fullName>
    </submittedName>
</protein>
<dbReference type="InterPro" id="IPR036427">
    <property type="entry name" value="Bromodomain-like_sf"/>
</dbReference>
<evidence type="ECO:0000256" key="7">
    <source>
        <dbReference type="SAM" id="MobiDB-lite"/>
    </source>
</evidence>
<dbReference type="InterPro" id="IPR000313">
    <property type="entry name" value="PWWP_dom"/>
</dbReference>
<feature type="region of interest" description="Disordered" evidence="7">
    <location>
        <begin position="361"/>
        <end position="401"/>
    </location>
</feature>
<dbReference type="SMART" id="SM00293">
    <property type="entry name" value="PWWP"/>
    <property type="match status" value="1"/>
</dbReference>
<dbReference type="PROSITE" id="PS50812">
    <property type="entry name" value="PWWP"/>
    <property type="match status" value="1"/>
</dbReference>
<feature type="region of interest" description="Disordered" evidence="7">
    <location>
        <begin position="929"/>
        <end position="953"/>
    </location>
</feature>
<sequence>MWRQQADNFYDHVNTTEFPDYLQFIVKPMCISTLEKMVDNREIASTQGLLAETKWIHHNCVVYNGLNAGLTGVAKALKKICRDECIKIEICPECFLHNCRHGAKGFIRVCKRPHVPVWARMTGFPFWPAKAMGIKDGGVQVFFFADHNRAVVPPSEVFLYSQDIPFPNQRNSRKQRLEDAVEEMKQYLYQLMKKDYKLKLAPCQTRYDPNRDEEHRQMMLPNYVEWVPQKRPRTCVPLNLSYSILITPPSGVPWDLSNLVEVGLNPQWKPGQVHTRDRRLVRAKTKRGTGSCQLATSWKIKAEKLPMHLKDRTNEDASTLMVNSMVHLNLESTHLDSSSSIDKSLMIAASKAKKKKLLQIIKSPSSLGSDMKRRRKTVSPKPNSKDKVIPEGASKPGLLVPSKEACPDSSAHKVLENSDKAFINGSFSIPKETSIDSGKKSPNVMLKGGVTSELSSEVKTAPTASSSVDKEDITVHLKTTNNIKTSEKSDSGCRTAANDGDSNSMELIEIKKELIDECEMDGDILSPPSKDTALMVYSPMLEPKISLTVLNEQVHTDSPTTSSLMTERLLSMDPISKEISFALSPEVNLFLQPSTKISKHNNEVSSDSLGQQHLQIGSPPASPQLAIKKLSDKKMNQPGSSGAETANDTRVQLPPNGTDSQPLPNHANDPKLFPSLKIPLNSPSLLPNLLMNYYPAIANPKTPEDVKAGTMLNSLSYEVSSILIGLEAFQNKTRLPNGIPKKSNLHEYKDSILELLLRLVLYDNERNMNLQTSETVFYNYFYNTNLNPLTDQYCHTNRDKTKCSSLCKIIDEDIKSLSKECQRQVEDAKKKLWCSFCSKEAFLHCCLKAAYCSRHCQHPGLNPTPLSQVRADCEYDTGSPKGRWRNKRRRCGLCDGCLVLDNCGICSVCINPNTHQVCKLRQCSHLQHKGSKKPRKKTSLHDTHPDMRSRPHNVSNSNMMQIQSNEQPALHLSAQFEAMARHFNVLEAQRNIANNSGFGIQNGLVNHGAPNVSRPLRDNEGNYPNIHPGRSSDHWPNPYCVPHHNGRMFPSHQGPLILPPDNLNVQSFPNSHGPLNVCLPQEGGPNTSATLISGSSLVKHSSTKLSSSNTSTTLNHMERSMLNYLPSYPHPSMGHKPQHSVGSANQPTPNYEVPPHLSNTHQSMGSRPTLPNPQYSMELLPNLPNHNQSSGHLFHLPDPRQLMGHPIQNLKGP</sequence>
<dbReference type="Pfam" id="PF00439">
    <property type="entry name" value="Bromodomain"/>
    <property type="match status" value="1"/>
</dbReference>
<dbReference type="Pfam" id="PF00855">
    <property type="entry name" value="PWWP"/>
    <property type="match status" value="1"/>
</dbReference>
<evidence type="ECO:0000256" key="5">
    <source>
        <dbReference type="PROSITE-ProRule" id="PRU00035"/>
    </source>
</evidence>
<evidence type="ECO:0000313" key="11">
    <source>
        <dbReference type="EMBL" id="CAD7432319.1"/>
    </source>
</evidence>
<keyword evidence="2 6" id="KW-0863">Zinc-finger</keyword>
<evidence type="ECO:0000256" key="1">
    <source>
        <dbReference type="ARBA" id="ARBA00022723"/>
    </source>
</evidence>
<dbReference type="InterPro" id="IPR001487">
    <property type="entry name" value="Bromodomain"/>
</dbReference>
<evidence type="ECO:0000256" key="4">
    <source>
        <dbReference type="ARBA" id="ARBA00023117"/>
    </source>
</evidence>
<keyword evidence="4 5" id="KW-0103">Bromodomain</keyword>
<dbReference type="GO" id="GO:0005737">
    <property type="term" value="C:cytoplasm"/>
    <property type="evidence" value="ECO:0007669"/>
    <property type="project" value="TreeGrafter"/>
</dbReference>
<dbReference type="Gene3D" id="2.30.30.140">
    <property type="match status" value="1"/>
</dbReference>
<keyword evidence="1" id="KW-0479">Metal-binding</keyword>
<dbReference type="PROSITE" id="PS50014">
    <property type="entry name" value="BROMODOMAIN_2"/>
    <property type="match status" value="1"/>
</dbReference>
<dbReference type="SUPFAM" id="SSF63748">
    <property type="entry name" value="Tudor/PWWP/MBT"/>
    <property type="match status" value="1"/>
</dbReference>
<dbReference type="Gene3D" id="1.20.920.10">
    <property type="entry name" value="Bromodomain-like"/>
    <property type="match status" value="1"/>
</dbReference>
<feature type="compositionally biased region" description="Basic and acidic residues" evidence="7">
    <location>
        <begin position="939"/>
        <end position="949"/>
    </location>
</feature>
<dbReference type="GO" id="GO:0005634">
    <property type="term" value="C:nucleus"/>
    <property type="evidence" value="ECO:0007669"/>
    <property type="project" value="TreeGrafter"/>
</dbReference>
<dbReference type="GO" id="GO:0003677">
    <property type="term" value="F:DNA binding"/>
    <property type="evidence" value="ECO:0007669"/>
    <property type="project" value="InterPro"/>
</dbReference>
<dbReference type="Pfam" id="PF24324">
    <property type="entry name" value="MYND_ZMYND11_ZMYD8"/>
    <property type="match status" value="1"/>
</dbReference>
<feature type="compositionally biased region" description="Polar residues" evidence="7">
    <location>
        <begin position="1140"/>
        <end position="1149"/>
    </location>
</feature>
<feature type="domain" description="PWWP" evidence="9">
    <location>
        <begin position="113"/>
        <end position="163"/>
    </location>
</feature>
<feature type="domain" description="Bromo" evidence="8">
    <location>
        <begin position="1"/>
        <end position="71"/>
    </location>
</feature>
<dbReference type="GO" id="GO:0003714">
    <property type="term" value="F:transcription corepressor activity"/>
    <property type="evidence" value="ECO:0007669"/>
    <property type="project" value="TreeGrafter"/>
</dbReference>
<dbReference type="AlphaFoldDB" id="A0A7R9HRS2"/>
<dbReference type="SUPFAM" id="SSF47370">
    <property type="entry name" value="Bromodomain"/>
    <property type="match status" value="1"/>
</dbReference>
<feature type="compositionally biased region" description="Polar residues" evidence="7">
    <location>
        <begin position="637"/>
        <end position="663"/>
    </location>
</feature>
<gene>
    <name evidence="11" type="ORF">TMSB3V08_LOCUS9029</name>
</gene>
<proteinExistence type="predicted"/>
<feature type="region of interest" description="Disordered" evidence="7">
    <location>
        <begin position="1124"/>
        <end position="1169"/>
    </location>
</feature>
<evidence type="ECO:0000259" key="9">
    <source>
        <dbReference type="PROSITE" id="PS50812"/>
    </source>
</evidence>
<evidence type="ECO:0000256" key="2">
    <source>
        <dbReference type="ARBA" id="ARBA00022771"/>
    </source>
</evidence>
<feature type="region of interest" description="Disordered" evidence="7">
    <location>
        <begin position="601"/>
        <end position="667"/>
    </location>
</feature>
<evidence type="ECO:0000256" key="6">
    <source>
        <dbReference type="PROSITE-ProRule" id="PRU00509"/>
    </source>
</evidence>
<dbReference type="InterPro" id="IPR057053">
    <property type="entry name" value="MYND_ZMYND11_ZMYD8"/>
</dbReference>
<dbReference type="PROSITE" id="PS51058">
    <property type="entry name" value="ZF_CXXC"/>
    <property type="match status" value="1"/>
</dbReference>
<dbReference type="GO" id="GO:0008270">
    <property type="term" value="F:zinc ion binding"/>
    <property type="evidence" value="ECO:0007669"/>
    <property type="project" value="UniProtKB-KW"/>
</dbReference>
<feature type="compositionally biased region" description="Polar residues" evidence="7">
    <location>
        <begin position="1157"/>
        <end position="1166"/>
    </location>
</feature>
<evidence type="ECO:0000259" key="10">
    <source>
        <dbReference type="PROSITE" id="PS51058"/>
    </source>
</evidence>
<accession>A0A7R9HRS2</accession>
<feature type="compositionally biased region" description="Polar residues" evidence="7">
    <location>
        <begin position="603"/>
        <end position="615"/>
    </location>
</feature>
<feature type="compositionally biased region" description="Basic residues" evidence="7">
    <location>
        <begin position="929"/>
        <end position="938"/>
    </location>
</feature>
<name>A0A7R9HRS2_9NEOP</name>
<keyword evidence="3" id="KW-0862">Zinc</keyword>
<dbReference type="InterPro" id="IPR002857">
    <property type="entry name" value="Znf_CXXC"/>
</dbReference>
<organism evidence="11">
    <name type="scientific">Timema monikensis</name>
    <dbReference type="NCBI Taxonomy" id="170555"/>
    <lineage>
        <taxon>Eukaryota</taxon>
        <taxon>Metazoa</taxon>
        <taxon>Ecdysozoa</taxon>
        <taxon>Arthropoda</taxon>
        <taxon>Hexapoda</taxon>
        <taxon>Insecta</taxon>
        <taxon>Pterygota</taxon>
        <taxon>Neoptera</taxon>
        <taxon>Polyneoptera</taxon>
        <taxon>Phasmatodea</taxon>
        <taxon>Timematodea</taxon>
        <taxon>Timematoidea</taxon>
        <taxon>Timematidae</taxon>
        <taxon>Timema</taxon>
    </lineage>
</organism>
<dbReference type="EMBL" id="OB795488">
    <property type="protein sequence ID" value="CAD7432319.1"/>
    <property type="molecule type" value="Genomic_DNA"/>
</dbReference>
<reference evidence="11" key="1">
    <citation type="submission" date="2020-11" db="EMBL/GenBank/DDBJ databases">
        <authorList>
            <person name="Tran Van P."/>
        </authorList>
    </citation>
    <scope>NUCLEOTIDE SEQUENCE</scope>
</reference>
<dbReference type="PANTHER" id="PTHR46453:SF5">
    <property type="entry name" value="PROTEIN KINASE C-BINDING PROTEIN 1 ISOFORM X1"/>
    <property type="match status" value="1"/>
</dbReference>
<dbReference type="PANTHER" id="PTHR46453">
    <property type="entry name" value="PROTEIN KINASE C-BINDING PROTEIN 1"/>
    <property type="match status" value="1"/>
</dbReference>
<evidence type="ECO:0000256" key="3">
    <source>
        <dbReference type="ARBA" id="ARBA00022833"/>
    </source>
</evidence>